<protein>
    <submittedName>
        <fullName evidence="2">Uncharacterized protein LOC117646770</fullName>
    </submittedName>
</protein>
<organism evidence="2">
    <name type="scientific">Thrips palmi</name>
    <name type="common">Melon thrips</name>
    <dbReference type="NCBI Taxonomy" id="161013"/>
    <lineage>
        <taxon>Eukaryota</taxon>
        <taxon>Metazoa</taxon>
        <taxon>Ecdysozoa</taxon>
        <taxon>Arthropoda</taxon>
        <taxon>Hexapoda</taxon>
        <taxon>Insecta</taxon>
        <taxon>Pterygota</taxon>
        <taxon>Neoptera</taxon>
        <taxon>Paraneoptera</taxon>
        <taxon>Thysanoptera</taxon>
        <taxon>Terebrantia</taxon>
        <taxon>Thripoidea</taxon>
        <taxon>Thripidae</taxon>
        <taxon>Thrips</taxon>
    </lineage>
</organism>
<dbReference type="Gene3D" id="2.60.120.650">
    <property type="entry name" value="Cupin"/>
    <property type="match status" value="1"/>
</dbReference>
<dbReference type="InParanoid" id="A0A6P8ZPC0"/>
<keyword evidence="1" id="KW-1185">Reference proteome</keyword>
<sequence length="256" mass="29158">MESFDNLCQLPILSEESNWKMRGLRLFCDRWELCYLNRVLMVKEPNVRTTGCFVGRLKGGPTLTENYIAEVKDLFDGDNGFEFFKPLLIRRKAVWRELGFFFITTEEEGSTPSQVRTLATKRNAFKETVLNMNFDETPKSHLEEVLESRNVGPCIDAFYAHLSRRNTPILYAANVDPLELGRAQKKALNLEIAENVSMGKMDSLIKYLVGDEFPGIVTPTLYVGNEASPFQCHHEDVSFEAVNMHVAGAPKIWLVI</sequence>
<gene>
    <name evidence="2" type="primary">LOC117646770</name>
</gene>
<dbReference type="AlphaFoldDB" id="A0A6P8ZPC0"/>
<dbReference type="RefSeq" id="XP_034243839.1">
    <property type="nucleotide sequence ID" value="XM_034387948.1"/>
</dbReference>
<dbReference type="KEGG" id="tpal:117646770"/>
<dbReference type="GeneID" id="117646770"/>
<evidence type="ECO:0000313" key="2">
    <source>
        <dbReference type="RefSeq" id="XP_034243839.1"/>
    </source>
</evidence>
<evidence type="ECO:0000313" key="1">
    <source>
        <dbReference type="Proteomes" id="UP000515158"/>
    </source>
</evidence>
<proteinExistence type="predicted"/>
<dbReference type="Proteomes" id="UP000515158">
    <property type="component" value="Unplaced"/>
</dbReference>
<reference evidence="2" key="1">
    <citation type="submission" date="2025-08" db="UniProtKB">
        <authorList>
            <consortium name="RefSeq"/>
        </authorList>
    </citation>
    <scope>IDENTIFICATION</scope>
    <source>
        <tissue evidence="2">Total insect</tissue>
    </source>
</reference>
<name>A0A6P8ZPC0_THRPL</name>
<accession>A0A6P8ZPC0</accession>